<proteinExistence type="inferred from homology"/>
<keyword evidence="6 8" id="KW-0472">Membrane</keyword>
<dbReference type="Pfam" id="PF09594">
    <property type="entry name" value="GT87"/>
    <property type="match status" value="1"/>
</dbReference>
<dbReference type="EMBL" id="BAABLV010000017">
    <property type="protein sequence ID" value="GAA4894596.1"/>
    <property type="molecule type" value="Genomic_DNA"/>
</dbReference>
<name>A0ABP9FCC9_9ACTN</name>
<dbReference type="RefSeq" id="WP_345579859.1">
    <property type="nucleotide sequence ID" value="NZ_BAABLV010000017.1"/>
</dbReference>
<feature type="transmembrane region" description="Helical" evidence="8">
    <location>
        <begin position="238"/>
        <end position="258"/>
    </location>
</feature>
<evidence type="ECO:0000256" key="5">
    <source>
        <dbReference type="ARBA" id="ARBA00022989"/>
    </source>
</evidence>
<keyword evidence="2" id="KW-1003">Cell membrane</keyword>
<evidence type="ECO:0000256" key="2">
    <source>
        <dbReference type="ARBA" id="ARBA00022475"/>
    </source>
</evidence>
<gene>
    <name evidence="9" type="ORF">GCM10025789_09870</name>
</gene>
<feature type="transmembrane region" description="Helical" evidence="8">
    <location>
        <begin position="22"/>
        <end position="43"/>
    </location>
</feature>
<keyword evidence="4 8" id="KW-0812">Transmembrane</keyword>
<evidence type="ECO:0000256" key="3">
    <source>
        <dbReference type="ARBA" id="ARBA00022679"/>
    </source>
</evidence>
<dbReference type="InterPro" id="IPR018584">
    <property type="entry name" value="GT87"/>
</dbReference>
<feature type="transmembrane region" description="Helical" evidence="8">
    <location>
        <begin position="394"/>
        <end position="412"/>
    </location>
</feature>
<evidence type="ECO:0000256" key="4">
    <source>
        <dbReference type="ARBA" id="ARBA00022692"/>
    </source>
</evidence>
<evidence type="ECO:0000256" key="6">
    <source>
        <dbReference type="ARBA" id="ARBA00023136"/>
    </source>
</evidence>
<comment type="caution">
    <text evidence="9">The sequence shown here is derived from an EMBL/GenBank/DDBJ whole genome shotgun (WGS) entry which is preliminary data.</text>
</comment>
<sequence>MKNALLPGLGGPMGRHATPRGLWFNPLPWAFLLATGLFLVLFLRHVPCVQTTAHQEIDMYKMLCYTDIQSSFLSQGFGRGQSPLGSATMLFAPLIAAAILVTRKTATAVFDAPIRRSATLANEVDASVTFFAITAVGLFACFLVLVACVAWLGRRRPGRPSWDALLVAASPVVLAVGLVNWDLVPVAFTALGLVQVARGRLVEAGIVLGLAASAGTMPIGVVLAVLVVAGLRGGWRKALLFIVPALVTFFAVHLPLLMQNFDRVYMYYHGEINRETSYGSLWYVLQLMFGLELRSSGSLLFVVLLLALGSFIAYLYVTRKRPRVGSMVAVVIFATLLLGPAYPPQSALWLLLALVVARPYKPEMAALALTQVLYYIAIWGWLGGWLTTNQNGPYMLYWAAIILHVAVEVWILTEVVSDIVQPARDALRTPDLVDPIGGVLNDGEVAVVVPGPEAGPLDEDYLAGFERPTPAKVG</sequence>
<protein>
    <submittedName>
        <fullName evidence="9">Glycosyltransferase 87 family protein</fullName>
    </submittedName>
</protein>
<feature type="transmembrane region" description="Helical" evidence="8">
    <location>
        <begin position="324"/>
        <end position="344"/>
    </location>
</feature>
<dbReference type="Proteomes" id="UP001501521">
    <property type="component" value="Unassembled WGS sequence"/>
</dbReference>
<organism evidence="9 10">
    <name type="scientific">Tessaracoccus lubricantis</name>
    <dbReference type="NCBI Taxonomy" id="545543"/>
    <lineage>
        <taxon>Bacteria</taxon>
        <taxon>Bacillati</taxon>
        <taxon>Actinomycetota</taxon>
        <taxon>Actinomycetes</taxon>
        <taxon>Propionibacteriales</taxon>
        <taxon>Propionibacteriaceae</taxon>
        <taxon>Tessaracoccus</taxon>
    </lineage>
</organism>
<keyword evidence="3" id="KW-0808">Transferase</keyword>
<feature type="transmembrane region" description="Helical" evidence="8">
    <location>
        <begin position="204"/>
        <end position="231"/>
    </location>
</feature>
<evidence type="ECO:0000313" key="9">
    <source>
        <dbReference type="EMBL" id="GAA4894596.1"/>
    </source>
</evidence>
<feature type="transmembrane region" description="Helical" evidence="8">
    <location>
        <begin position="364"/>
        <end position="382"/>
    </location>
</feature>
<accession>A0ABP9FCC9</accession>
<feature type="transmembrane region" description="Helical" evidence="8">
    <location>
        <begin position="164"/>
        <end position="184"/>
    </location>
</feature>
<feature type="transmembrane region" description="Helical" evidence="8">
    <location>
        <begin position="130"/>
        <end position="152"/>
    </location>
</feature>
<evidence type="ECO:0000256" key="1">
    <source>
        <dbReference type="ARBA" id="ARBA00004651"/>
    </source>
</evidence>
<reference evidence="10" key="1">
    <citation type="journal article" date="2019" name="Int. J. Syst. Evol. Microbiol.">
        <title>The Global Catalogue of Microorganisms (GCM) 10K type strain sequencing project: providing services to taxonomists for standard genome sequencing and annotation.</title>
        <authorList>
            <consortium name="The Broad Institute Genomics Platform"/>
            <consortium name="The Broad Institute Genome Sequencing Center for Infectious Disease"/>
            <person name="Wu L."/>
            <person name="Ma J."/>
        </authorList>
    </citation>
    <scope>NUCLEOTIDE SEQUENCE [LARGE SCALE GENOMIC DNA]</scope>
    <source>
        <strain evidence="10">JCM 19125</strain>
    </source>
</reference>
<keyword evidence="5 8" id="KW-1133">Transmembrane helix</keyword>
<comment type="subcellular location">
    <subcellularLocation>
        <location evidence="1">Cell membrane</location>
        <topology evidence="1">Multi-pass membrane protein</topology>
    </subcellularLocation>
</comment>
<feature type="transmembrane region" description="Helical" evidence="8">
    <location>
        <begin position="297"/>
        <end position="317"/>
    </location>
</feature>
<evidence type="ECO:0000313" key="10">
    <source>
        <dbReference type="Proteomes" id="UP001501521"/>
    </source>
</evidence>
<comment type="similarity">
    <text evidence="7">Belongs to the glycosyltransferase 87 family.</text>
</comment>
<keyword evidence="10" id="KW-1185">Reference proteome</keyword>
<evidence type="ECO:0000256" key="7">
    <source>
        <dbReference type="ARBA" id="ARBA00024033"/>
    </source>
</evidence>
<evidence type="ECO:0000256" key="8">
    <source>
        <dbReference type="SAM" id="Phobius"/>
    </source>
</evidence>